<accession>A0A1M6HMR4</accession>
<sequence length="570" mass="67226">MNSNSIIVREYLASLKEDSELDYLFPILLNLMGFRIVQTAKESKGQSQYGKDIIAVGRDKNGIKHKWYFELKGYSDKDITQSNYSKADGIRESIIEAKDTFFRDSTIPGFNELPTKIVVVHNGVLKTNIRDTFEGFISREFKDDEFERWDIYYLTDIFSQYLFNEYLLSDDASNRLLKKTLAFLDSPDNEYLEFKELVTIQFSKIENIKSRAFKKLFATLNLLNSIVFHYSKENNYLVPAKECSKFLILKTWHWILENNLQGKKPVVKGFKKLLKGQFEIFDKYFQKTFAIAKIENGLFSEYGAFYEKIGYPLRCFEYLDDIIYYCRLRNTVYNSNKIERIKNKQKDLIIELIENNNGFSRPVFDNHSIPIIQLFLFFSDKDCLRQKDVEFLFGFFQLTISNLRIEKIRHNRQPELHNNIDPIIECFATGIKPEEYCDSSSILIAILLEICLVFDNESLFKEILSFIDNDLSLQIVSIDSVKFNVEQLLFEKNLHNEYYVDCIERVQNGLKLLKNEADFKEFKISVLEKKEIPNQYETDSLGLSCIRYLAHSYFKNEILPEEWRELIDEK</sequence>
<dbReference type="EMBL" id="FQYY01000015">
    <property type="protein sequence ID" value="SHJ23470.1"/>
    <property type="molecule type" value="Genomic_DNA"/>
</dbReference>
<proteinExistence type="predicted"/>
<dbReference type="RefSeq" id="WP_073153684.1">
    <property type="nucleotide sequence ID" value="NZ_FQYY01000015.1"/>
</dbReference>
<reference evidence="1 2" key="1">
    <citation type="submission" date="2016-11" db="EMBL/GenBank/DDBJ databases">
        <authorList>
            <person name="Jaros S."/>
            <person name="Januszkiewicz K."/>
            <person name="Wedrychowicz H."/>
        </authorList>
    </citation>
    <scope>NUCLEOTIDE SEQUENCE [LARGE SCALE GENOMIC DNA]</scope>
    <source>
        <strain evidence="1 2">DSM 21425</strain>
    </source>
</reference>
<evidence type="ECO:0000313" key="2">
    <source>
        <dbReference type="Proteomes" id="UP000184225"/>
    </source>
</evidence>
<dbReference type="STRING" id="579105.SAMN04488096_1153"/>
<dbReference type="Proteomes" id="UP000184225">
    <property type="component" value="Unassembled WGS sequence"/>
</dbReference>
<name>A0A1M6HMR4_9FLAO</name>
<gene>
    <name evidence="1" type="ORF">SAMN04488096_1153</name>
</gene>
<dbReference type="AlphaFoldDB" id="A0A1M6HMR4"/>
<keyword evidence="2" id="KW-1185">Reference proteome</keyword>
<dbReference type="OrthoDB" id="5540856at2"/>
<organism evidence="1 2">
    <name type="scientific">Mesonia phycicola</name>
    <dbReference type="NCBI Taxonomy" id="579105"/>
    <lineage>
        <taxon>Bacteria</taxon>
        <taxon>Pseudomonadati</taxon>
        <taxon>Bacteroidota</taxon>
        <taxon>Flavobacteriia</taxon>
        <taxon>Flavobacteriales</taxon>
        <taxon>Flavobacteriaceae</taxon>
        <taxon>Mesonia</taxon>
    </lineage>
</organism>
<evidence type="ECO:0000313" key="1">
    <source>
        <dbReference type="EMBL" id="SHJ23470.1"/>
    </source>
</evidence>
<protein>
    <submittedName>
        <fullName evidence="1">Uncharacterized protein</fullName>
    </submittedName>
</protein>